<dbReference type="RefSeq" id="WP_377087976.1">
    <property type="nucleotide sequence ID" value="NZ_JBHSJL010000014.1"/>
</dbReference>
<keyword evidence="1" id="KW-0732">Signal</keyword>
<dbReference type="Proteomes" id="UP001597389">
    <property type="component" value="Unassembled WGS sequence"/>
</dbReference>
<protein>
    <submittedName>
        <fullName evidence="3">PEP-CTERM sorting domain-containing protein</fullName>
    </submittedName>
</protein>
<gene>
    <name evidence="3" type="ORF">ACFSW8_16600</name>
</gene>
<proteinExistence type="predicted"/>
<feature type="signal peptide" evidence="1">
    <location>
        <begin position="1"/>
        <end position="22"/>
    </location>
</feature>
<name>A0ABW4ZES3_9BACT</name>
<reference evidence="4" key="1">
    <citation type="journal article" date="2019" name="Int. J. Syst. Evol. Microbiol.">
        <title>The Global Catalogue of Microorganisms (GCM) 10K type strain sequencing project: providing services to taxonomists for standard genome sequencing and annotation.</title>
        <authorList>
            <consortium name="The Broad Institute Genomics Platform"/>
            <consortium name="The Broad Institute Genome Sequencing Center for Infectious Disease"/>
            <person name="Wu L."/>
            <person name="Ma J."/>
        </authorList>
    </citation>
    <scope>NUCLEOTIDE SEQUENCE [LARGE SCALE GENOMIC DNA]</scope>
    <source>
        <strain evidence="4">CCUG 57942</strain>
    </source>
</reference>
<evidence type="ECO:0000256" key="1">
    <source>
        <dbReference type="SAM" id="SignalP"/>
    </source>
</evidence>
<accession>A0ABW4ZES3</accession>
<organism evidence="3 4">
    <name type="scientific">Rubritalea tangerina</name>
    <dbReference type="NCBI Taxonomy" id="430798"/>
    <lineage>
        <taxon>Bacteria</taxon>
        <taxon>Pseudomonadati</taxon>
        <taxon>Verrucomicrobiota</taxon>
        <taxon>Verrucomicrobiia</taxon>
        <taxon>Verrucomicrobiales</taxon>
        <taxon>Rubritaleaceae</taxon>
        <taxon>Rubritalea</taxon>
    </lineage>
</organism>
<comment type="caution">
    <text evidence="3">The sequence shown here is derived from an EMBL/GenBank/DDBJ whole genome shotgun (WGS) entry which is preliminary data.</text>
</comment>
<sequence length="250" mass="25218">MKLNKILVISGALALSSTSASAASLIGWTQVFDGEGDSVLSGAGTSSPSVTNATRSSIVAKFSEVTLADGEMLVLTGNMTVDGDIGNGQFRMGMYDSTGVTPPIGGNGYSGYYGQAGTSNVNTGILSRTSNASATHPFAGGSSLGTGTVSGSYVDNSAVSFSLTFTNVGGELKVDSMFSQAGGFSVTNSQTDASPVSLTFDTAGFLHGGSFANATATYSNVDVTYTAVPEPSSTALIGLAGMALIMRRRK</sequence>
<evidence type="ECO:0000259" key="2">
    <source>
        <dbReference type="Pfam" id="PF07589"/>
    </source>
</evidence>
<dbReference type="NCBIfam" id="TIGR02595">
    <property type="entry name" value="PEP_CTERM"/>
    <property type="match status" value="1"/>
</dbReference>
<dbReference type="InterPro" id="IPR013424">
    <property type="entry name" value="Ice-binding_C"/>
</dbReference>
<evidence type="ECO:0000313" key="4">
    <source>
        <dbReference type="Proteomes" id="UP001597389"/>
    </source>
</evidence>
<keyword evidence="4" id="KW-1185">Reference proteome</keyword>
<dbReference type="Pfam" id="PF07589">
    <property type="entry name" value="PEP-CTERM"/>
    <property type="match status" value="1"/>
</dbReference>
<evidence type="ECO:0000313" key="3">
    <source>
        <dbReference type="EMBL" id="MFD2160526.1"/>
    </source>
</evidence>
<feature type="domain" description="Ice-binding protein C-terminal" evidence="2">
    <location>
        <begin position="227"/>
        <end position="249"/>
    </location>
</feature>
<dbReference type="EMBL" id="JBHUJB010000083">
    <property type="protein sequence ID" value="MFD2160526.1"/>
    <property type="molecule type" value="Genomic_DNA"/>
</dbReference>
<feature type="chain" id="PRO_5046204687" evidence="1">
    <location>
        <begin position="23"/>
        <end position="250"/>
    </location>
</feature>